<feature type="transmembrane region" description="Helical" evidence="1">
    <location>
        <begin position="115"/>
        <end position="135"/>
    </location>
</feature>
<protein>
    <submittedName>
        <fullName evidence="2">Uncharacterized protein</fullName>
    </submittedName>
</protein>
<organism evidence="2 3">
    <name type="scientific">Halorarum halophilum</name>
    <dbReference type="NCBI Taxonomy" id="2743090"/>
    <lineage>
        <taxon>Archaea</taxon>
        <taxon>Methanobacteriati</taxon>
        <taxon>Methanobacteriota</taxon>
        <taxon>Stenosarchaea group</taxon>
        <taxon>Halobacteria</taxon>
        <taxon>Halobacteriales</taxon>
        <taxon>Haloferacaceae</taxon>
        <taxon>Halorarum</taxon>
    </lineage>
</organism>
<keyword evidence="1" id="KW-1133">Transmembrane helix</keyword>
<sequence length="174" mass="18595">MEEENSPGTVQDVELGEEEAEPDFDHLFGVITDGFVGAVGGAVGTAIVTVGLLVARTFGAFEMTAFAELAEMTGTVVFYPQHPVAVGYFVFLAGGMVVWPLLFASAGSYLPGDRFATRGITFGAVIWTGFAMAFYDPSFWLPGYVFFTLVAHLGYGFGLGAVFDYLSTRPDTLV</sequence>
<dbReference type="OrthoDB" id="342717at2157"/>
<proteinExistence type="predicted"/>
<feature type="transmembrane region" description="Helical" evidence="1">
    <location>
        <begin position="85"/>
        <end position="103"/>
    </location>
</feature>
<keyword evidence="1" id="KW-0812">Transmembrane</keyword>
<keyword evidence="1" id="KW-0472">Membrane</keyword>
<dbReference type="EMBL" id="CP058529">
    <property type="protein sequence ID" value="QLG28223.1"/>
    <property type="molecule type" value="Genomic_DNA"/>
</dbReference>
<feature type="transmembrane region" description="Helical" evidence="1">
    <location>
        <begin position="141"/>
        <end position="166"/>
    </location>
</feature>
<evidence type="ECO:0000313" key="2">
    <source>
        <dbReference type="EMBL" id="QLG28223.1"/>
    </source>
</evidence>
<accession>A0A7D5L2U5</accession>
<dbReference type="Pfam" id="PF20587">
    <property type="entry name" value="DUF6789"/>
    <property type="match status" value="1"/>
</dbReference>
<dbReference type="AlphaFoldDB" id="A0A7D5L2U5"/>
<dbReference type="GeneID" id="56029560"/>
<dbReference type="InterPro" id="IPR046739">
    <property type="entry name" value="DUF6789"/>
</dbReference>
<dbReference type="RefSeq" id="WP_179169798.1">
    <property type="nucleotide sequence ID" value="NZ_CP058529.1"/>
</dbReference>
<keyword evidence="3" id="KW-1185">Reference proteome</keyword>
<evidence type="ECO:0000313" key="3">
    <source>
        <dbReference type="Proteomes" id="UP000509750"/>
    </source>
</evidence>
<gene>
    <name evidence="2" type="ORF">HUG10_11965</name>
</gene>
<evidence type="ECO:0000256" key="1">
    <source>
        <dbReference type="SAM" id="Phobius"/>
    </source>
</evidence>
<dbReference type="Proteomes" id="UP000509750">
    <property type="component" value="Chromosome"/>
</dbReference>
<feature type="transmembrane region" description="Helical" evidence="1">
    <location>
        <begin position="34"/>
        <end position="54"/>
    </location>
</feature>
<dbReference type="KEGG" id="halg:HUG10_11965"/>
<reference evidence="2 3" key="1">
    <citation type="submission" date="2020-07" db="EMBL/GenBank/DDBJ databases">
        <title>Gai3-2, isolated from salt lake.</title>
        <authorList>
            <person name="Cui H."/>
            <person name="Shi X."/>
        </authorList>
    </citation>
    <scope>NUCLEOTIDE SEQUENCE [LARGE SCALE GENOMIC DNA]</scope>
    <source>
        <strain evidence="2 3">Gai3-2</strain>
    </source>
</reference>
<name>A0A7D5L2U5_9EURY</name>